<dbReference type="PANTHER" id="PTHR43684">
    <property type="match status" value="1"/>
</dbReference>
<comment type="pathway">
    <text evidence="2">Lipid metabolism; fatty acid beta-oxidation.</text>
</comment>
<keyword evidence="7" id="KW-1185">Reference proteome</keyword>
<accession>A0A7U3Q0T2</accession>
<dbReference type="GO" id="GO:0004165">
    <property type="term" value="F:delta(3)-delta(2)-enoyl-CoA isomerase activity"/>
    <property type="evidence" value="ECO:0007669"/>
    <property type="project" value="UniProtKB-ARBA"/>
</dbReference>
<dbReference type="SUPFAM" id="SSF52096">
    <property type="entry name" value="ClpP/crotonase"/>
    <property type="match status" value="1"/>
</dbReference>
<comment type="similarity">
    <text evidence="3">Belongs to the enoyl-CoA hydratase/isomerase family.</text>
</comment>
<evidence type="ECO:0000256" key="2">
    <source>
        <dbReference type="ARBA" id="ARBA00005005"/>
    </source>
</evidence>
<dbReference type="Proteomes" id="UP000594364">
    <property type="component" value="Chromosome 5"/>
</dbReference>
<evidence type="ECO:0000256" key="4">
    <source>
        <dbReference type="ARBA" id="ARBA00023140"/>
    </source>
</evidence>
<dbReference type="Pfam" id="PF00378">
    <property type="entry name" value="ECH_1"/>
    <property type="match status" value="1"/>
</dbReference>
<dbReference type="AlphaFoldDB" id="A0A7U3Q0T2"/>
<gene>
    <name evidence="6" type="ORF">C2857_004796</name>
</gene>
<dbReference type="PANTHER" id="PTHR43684:SF1">
    <property type="entry name" value="ENOYL-COA DELTA ISOMERASE 2"/>
    <property type="match status" value="1"/>
</dbReference>
<dbReference type="InterPro" id="IPR051053">
    <property type="entry name" value="ECH/Chromodomain_protein"/>
</dbReference>
<keyword evidence="4" id="KW-0576">Peroxisome</keyword>
<dbReference type="InterPro" id="IPR001753">
    <property type="entry name" value="Enoyl-CoA_hydra/iso"/>
</dbReference>
<evidence type="ECO:0000256" key="5">
    <source>
        <dbReference type="ARBA" id="ARBA00023235"/>
    </source>
</evidence>
<reference evidence="6 7" key="1">
    <citation type="journal article" date="2018" name="PLoS Genet.">
        <title>Repeat elements organise 3D genome structure and mediate transcription in the filamentous fungus Epichloe festucae.</title>
        <authorList>
            <person name="Winter D.J."/>
            <person name="Ganley A.R.D."/>
            <person name="Young C.A."/>
            <person name="Liachko I."/>
            <person name="Schardl C.L."/>
            <person name="Dupont P.Y."/>
            <person name="Berry D."/>
            <person name="Ram A."/>
            <person name="Scott B."/>
            <person name="Cox M.P."/>
        </authorList>
    </citation>
    <scope>NUCLEOTIDE SEQUENCE [LARGE SCALE GENOMIC DNA]</scope>
    <source>
        <strain evidence="6 7">Fl1</strain>
    </source>
</reference>
<keyword evidence="5" id="KW-0413">Isomerase</keyword>
<protein>
    <recommendedName>
        <fullName evidence="8">3,2-trans-enoyl-CoA isomerase</fullName>
    </recommendedName>
</protein>
<evidence type="ECO:0008006" key="8">
    <source>
        <dbReference type="Google" id="ProtNLM"/>
    </source>
</evidence>
<evidence type="ECO:0000313" key="7">
    <source>
        <dbReference type="Proteomes" id="UP000594364"/>
    </source>
</evidence>
<dbReference type="Gene3D" id="3.90.226.10">
    <property type="entry name" value="2-enoyl-CoA Hydratase, Chain A, domain 1"/>
    <property type="match status" value="1"/>
</dbReference>
<evidence type="ECO:0000256" key="3">
    <source>
        <dbReference type="ARBA" id="ARBA00005254"/>
    </source>
</evidence>
<dbReference type="OrthoDB" id="448450at2759"/>
<comment type="subcellular location">
    <subcellularLocation>
        <location evidence="1">Peroxisome</location>
    </subcellularLocation>
</comment>
<evidence type="ECO:0000256" key="1">
    <source>
        <dbReference type="ARBA" id="ARBA00004275"/>
    </source>
</evidence>
<dbReference type="FunFam" id="3.90.226.10:FF:000048">
    <property type="entry name" value="3,2-trans-enoyl-CoA isomerase"/>
    <property type="match status" value="1"/>
</dbReference>
<name>A0A7U3Q0T2_EPIFF</name>
<evidence type="ECO:0000313" key="6">
    <source>
        <dbReference type="EMBL" id="QPH12580.1"/>
    </source>
</evidence>
<dbReference type="GO" id="GO:0005782">
    <property type="term" value="C:peroxisomal matrix"/>
    <property type="evidence" value="ECO:0007669"/>
    <property type="project" value="TreeGrafter"/>
</dbReference>
<dbReference type="EMBL" id="CP031389">
    <property type="protein sequence ID" value="QPH12580.1"/>
    <property type="molecule type" value="Genomic_DNA"/>
</dbReference>
<dbReference type="GO" id="GO:0006635">
    <property type="term" value="P:fatty acid beta-oxidation"/>
    <property type="evidence" value="ECO:0007669"/>
    <property type="project" value="TreeGrafter"/>
</dbReference>
<dbReference type="InterPro" id="IPR029045">
    <property type="entry name" value="ClpP/crotonase-like_dom_sf"/>
</dbReference>
<sequence>MASNPVISVEYRGRVAVVTIDNEKKLGALSQDHYFDLATSMNEIGRHDEVVTTVITGRGRYFSAGADVSVRRESPSSMTPADAYRMWLQTFVAFNLNITHAFAHHPKIIVAALNGPVVGLSAAIIGWADFVYCTPHAFLLTPFSSLGLVAEGGASRALASRLGPAKANEALLMSKRISAEELKACGFVNEIFDFGKDQDGLFRERVLREVEDRLGEHLNAESILGIKKLLRRPDVDVHNAQSVHEVFAGLDRFVRGIPQDEFRKIASGEKRHKL</sequence>
<dbReference type="CDD" id="cd06558">
    <property type="entry name" value="crotonase-like"/>
    <property type="match status" value="1"/>
</dbReference>
<organism evidence="6 7">
    <name type="scientific">Epichloe festucae (strain Fl1)</name>
    <dbReference type="NCBI Taxonomy" id="877507"/>
    <lineage>
        <taxon>Eukaryota</taxon>
        <taxon>Fungi</taxon>
        <taxon>Dikarya</taxon>
        <taxon>Ascomycota</taxon>
        <taxon>Pezizomycotina</taxon>
        <taxon>Sordariomycetes</taxon>
        <taxon>Hypocreomycetidae</taxon>
        <taxon>Hypocreales</taxon>
        <taxon>Clavicipitaceae</taxon>
        <taxon>Epichloe</taxon>
    </lineage>
</organism>
<proteinExistence type="inferred from homology"/>